<dbReference type="GO" id="GO:0006355">
    <property type="term" value="P:regulation of DNA-templated transcription"/>
    <property type="evidence" value="ECO:0007669"/>
    <property type="project" value="InterPro"/>
</dbReference>
<evidence type="ECO:0000256" key="4">
    <source>
        <dbReference type="ARBA" id="ARBA00023163"/>
    </source>
</evidence>
<dbReference type="Pfam" id="PF00486">
    <property type="entry name" value="Trans_reg_C"/>
    <property type="match status" value="1"/>
</dbReference>
<dbReference type="SMART" id="SM01043">
    <property type="entry name" value="BTAD"/>
    <property type="match status" value="1"/>
</dbReference>
<dbReference type="PANTHER" id="PTHR35807">
    <property type="entry name" value="TRANSCRIPTIONAL REGULATOR REDD-RELATED"/>
    <property type="match status" value="1"/>
</dbReference>
<accession>A0A561VCF7</accession>
<reference evidence="8 9" key="1">
    <citation type="submission" date="2019-06" db="EMBL/GenBank/DDBJ databases">
        <title>Sequencing the genomes of 1000 actinobacteria strains.</title>
        <authorList>
            <person name="Klenk H.-P."/>
        </authorList>
    </citation>
    <scope>NUCLEOTIDE SEQUENCE [LARGE SCALE GENOMIC DNA]</scope>
    <source>
        <strain evidence="8 9">DSM 43866</strain>
    </source>
</reference>
<dbReference type="Pfam" id="PF03704">
    <property type="entry name" value="BTAD"/>
    <property type="match status" value="1"/>
</dbReference>
<proteinExistence type="inferred from homology"/>
<dbReference type="CDD" id="cd15831">
    <property type="entry name" value="BTAD"/>
    <property type="match status" value="1"/>
</dbReference>
<dbReference type="InterPro" id="IPR005158">
    <property type="entry name" value="BTAD"/>
</dbReference>
<evidence type="ECO:0000313" key="8">
    <source>
        <dbReference type="EMBL" id="TWG09301.1"/>
    </source>
</evidence>
<evidence type="ECO:0000256" key="2">
    <source>
        <dbReference type="ARBA" id="ARBA00023015"/>
    </source>
</evidence>
<keyword evidence="4" id="KW-0804">Transcription</keyword>
<comment type="similarity">
    <text evidence="1">Belongs to the AfsR/DnrI/RedD regulatory family.</text>
</comment>
<evidence type="ECO:0000256" key="5">
    <source>
        <dbReference type="PROSITE-ProRule" id="PRU01091"/>
    </source>
</evidence>
<evidence type="ECO:0000259" key="7">
    <source>
        <dbReference type="PROSITE" id="PS51755"/>
    </source>
</evidence>
<dbReference type="InterPro" id="IPR001867">
    <property type="entry name" value="OmpR/PhoB-type_DNA-bd"/>
</dbReference>
<feature type="DNA-binding region" description="OmpR/PhoB-type" evidence="5">
    <location>
        <begin position="25"/>
        <end position="130"/>
    </location>
</feature>
<dbReference type="Gene3D" id="1.25.40.10">
    <property type="entry name" value="Tetratricopeptide repeat domain"/>
    <property type="match status" value="1"/>
</dbReference>
<dbReference type="Proteomes" id="UP000320239">
    <property type="component" value="Unassembled WGS sequence"/>
</dbReference>
<dbReference type="InterPro" id="IPR016032">
    <property type="entry name" value="Sig_transdc_resp-reg_C-effctor"/>
</dbReference>
<dbReference type="SMART" id="SM00862">
    <property type="entry name" value="Trans_reg_C"/>
    <property type="match status" value="1"/>
</dbReference>
<feature type="region of interest" description="Disordered" evidence="6">
    <location>
        <begin position="1"/>
        <end position="24"/>
    </location>
</feature>
<keyword evidence="2" id="KW-0805">Transcription regulation</keyword>
<evidence type="ECO:0000256" key="6">
    <source>
        <dbReference type="SAM" id="MobiDB-lite"/>
    </source>
</evidence>
<comment type="caution">
    <text evidence="8">The sequence shown here is derived from an EMBL/GenBank/DDBJ whole genome shotgun (WGS) entry which is preliminary data.</text>
</comment>
<dbReference type="Gene3D" id="1.10.10.10">
    <property type="entry name" value="Winged helix-like DNA-binding domain superfamily/Winged helix DNA-binding domain"/>
    <property type="match status" value="1"/>
</dbReference>
<keyword evidence="3 5" id="KW-0238">DNA-binding</keyword>
<dbReference type="GO" id="GO:0000160">
    <property type="term" value="P:phosphorelay signal transduction system"/>
    <property type="evidence" value="ECO:0007669"/>
    <property type="project" value="InterPro"/>
</dbReference>
<keyword evidence="9" id="KW-1185">Reference proteome</keyword>
<evidence type="ECO:0000256" key="1">
    <source>
        <dbReference type="ARBA" id="ARBA00005820"/>
    </source>
</evidence>
<dbReference type="GO" id="GO:0003677">
    <property type="term" value="F:DNA binding"/>
    <property type="evidence" value="ECO:0007669"/>
    <property type="project" value="UniProtKB-UniRule"/>
</dbReference>
<evidence type="ECO:0000256" key="3">
    <source>
        <dbReference type="ARBA" id="ARBA00023125"/>
    </source>
</evidence>
<evidence type="ECO:0000313" key="9">
    <source>
        <dbReference type="Proteomes" id="UP000320239"/>
    </source>
</evidence>
<dbReference type="InterPro" id="IPR011990">
    <property type="entry name" value="TPR-like_helical_dom_sf"/>
</dbReference>
<protein>
    <submittedName>
        <fullName evidence="8">DNA-binding SARP family transcriptional activator</fullName>
    </submittedName>
</protein>
<dbReference type="SUPFAM" id="SSF46894">
    <property type="entry name" value="C-terminal effector domain of the bipartite response regulators"/>
    <property type="match status" value="1"/>
</dbReference>
<dbReference type="EMBL" id="VIWY01000008">
    <property type="protein sequence ID" value="TWG09301.1"/>
    <property type="molecule type" value="Genomic_DNA"/>
</dbReference>
<name>A0A561VCF7_ACTTI</name>
<dbReference type="InterPro" id="IPR036388">
    <property type="entry name" value="WH-like_DNA-bd_sf"/>
</dbReference>
<dbReference type="InterPro" id="IPR051677">
    <property type="entry name" value="AfsR-DnrI-RedD_regulator"/>
</dbReference>
<organism evidence="8 9">
    <name type="scientific">Actinoplanes teichomyceticus</name>
    <dbReference type="NCBI Taxonomy" id="1867"/>
    <lineage>
        <taxon>Bacteria</taxon>
        <taxon>Bacillati</taxon>
        <taxon>Actinomycetota</taxon>
        <taxon>Actinomycetes</taxon>
        <taxon>Micromonosporales</taxon>
        <taxon>Micromonosporaceae</taxon>
        <taxon>Actinoplanes</taxon>
    </lineage>
</organism>
<gene>
    <name evidence="8" type="ORF">FHX34_10816</name>
</gene>
<dbReference type="PANTHER" id="PTHR35807:SF1">
    <property type="entry name" value="TRANSCRIPTIONAL REGULATOR REDD"/>
    <property type="match status" value="1"/>
</dbReference>
<sequence length="684" mass="72879">MTVRDETQPAPGAGLRFHECGPARDDVPLPDGRVRFGVLGPVTAEDENGAPVALRGPMHRAVLARLLLARGRVVPVTDLVDDLWVSPPAGAVAAIRTFVAALRRSLEPGRPPRTPARLLVTRGAGYLLQAGPDDVDAWRFERAVTAAATMQPPAALAALDEALSWWRGPAYADFRDAAWTRADRARLAELRLQAAERRAQARLDLGRAADAVPDLDEHVTAHPWREEGWRLLALALYRTGRQGDALAVLRRARALLAGRLGLDPGAALRALESDILRQAPHLDRRDAAEEVWARATLAYDRLAPGRSRVRLESAVGLLRNLAVTGPGGLQEAREQRAAAVAAAERLGDPELTARVIGAYDVPAIWTRADDPGQAAAVVTAAEHALSALPAAGHDPVRARLLATIALESRGARHRRPRACAEQAEALARALDDPALLAFALNGVFMQSCRRTGQARARDAIGAELVTLATRHAMPTVRVLGHLIRLQSGAAVADFPAADRHAAAADELARRHDLPLATVFTDWYRALRADVAARAPVARAERAYRAAAARSDRAGMPGLSVGLLPLALLGLRLRHGLPPVDEGGWGPYEPWVRPVLEPGRAALGDVPEPPADLLAEAMWTLLARAALTAGDRAAMARARDALAPAAGEWAGAASGVLTFGPVTEHLRQLDAGLSPDAPGTRLLTF</sequence>
<dbReference type="PROSITE" id="PS51755">
    <property type="entry name" value="OMPR_PHOB"/>
    <property type="match status" value="1"/>
</dbReference>
<dbReference type="AlphaFoldDB" id="A0A561VCF7"/>
<dbReference type="SUPFAM" id="SSF48452">
    <property type="entry name" value="TPR-like"/>
    <property type="match status" value="1"/>
</dbReference>
<feature type="domain" description="OmpR/PhoB-type" evidence="7">
    <location>
        <begin position="25"/>
        <end position="130"/>
    </location>
</feature>